<dbReference type="InterPro" id="IPR011990">
    <property type="entry name" value="TPR-like_helical_dom_sf"/>
</dbReference>
<feature type="domain" description="Novel STAND NTPase 1" evidence="1">
    <location>
        <begin position="217"/>
        <end position="356"/>
    </location>
</feature>
<organism evidence="2 3">
    <name type="scientific">Mycena albidolilacea</name>
    <dbReference type="NCBI Taxonomy" id="1033008"/>
    <lineage>
        <taxon>Eukaryota</taxon>
        <taxon>Fungi</taxon>
        <taxon>Dikarya</taxon>
        <taxon>Basidiomycota</taxon>
        <taxon>Agaricomycotina</taxon>
        <taxon>Agaricomycetes</taxon>
        <taxon>Agaricomycetidae</taxon>
        <taxon>Agaricales</taxon>
        <taxon>Marasmiineae</taxon>
        <taxon>Mycenaceae</taxon>
        <taxon>Mycena</taxon>
    </lineage>
</organism>
<protein>
    <recommendedName>
        <fullName evidence="1">Novel STAND NTPase 1 domain-containing protein</fullName>
    </recommendedName>
</protein>
<dbReference type="SUPFAM" id="SSF52540">
    <property type="entry name" value="P-loop containing nucleoside triphosphate hydrolases"/>
    <property type="match status" value="1"/>
</dbReference>
<dbReference type="CDD" id="cd21037">
    <property type="entry name" value="MLKL_NTD"/>
    <property type="match status" value="1"/>
</dbReference>
<keyword evidence="3" id="KW-1185">Reference proteome</keyword>
<dbReference type="AlphaFoldDB" id="A0AAD7AGM3"/>
<dbReference type="GO" id="GO:0007166">
    <property type="term" value="P:cell surface receptor signaling pathway"/>
    <property type="evidence" value="ECO:0007669"/>
    <property type="project" value="InterPro"/>
</dbReference>
<proteinExistence type="predicted"/>
<dbReference type="PANTHER" id="PTHR47691">
    <property type="entry name" value="REGULATOR-RELATED"/>
    <property type="match status" value="1"/>
</dbReference>
<dbReference type="InterPro" id="IPR036537">
    <property type="entry name" value="Adaptor_Cbl_N_dom_sf"/>
</dbReference>
<dbReference type="EMBL" id="JARIHO010000007">
    <property type="protein sequence ID" value="KAJ7358228.1"/>
    <property type="molecule type" value="Genomic_DNA"/>
</dbReference>
<gene>
    <name evidence="2" type="ORF">DFH08DRAFT_802070</name>
</gene>
<reference evidence="2" key="1">
    <citation type="submission" date="2023-03" db="EMBL/GenBank/DDBJ databases">
        <title>Massive genome expansion in bonnet fungi (Mycena s.s.) driven by repeated elements and novel gene families across ecological guilds.</title>
        <authorList>
            <consortium name="Lawrence Berkeley National Laboratory"/>
            <person name="Harder C.B."/>
            <person name="Miyauchi S."/>
            <person name="Viragh M."/>
            <person name="Kuo A."/>
            <person name="Thoen E."/>
            <person name="Andreopoulos B."/>
            <person name="Lu D."/>
            <person name="Skrede I."/>
            <person name="Drula E."/>
            <person name="Henrissat B."/>
            <person name="Morin E."/>
            <person name="Kohler A."/>
            <person name="Barry K."/>
            <person name="LaButti K."/>
            <person name="Morin E."/>
            <person name="Salamov A."/>
            <person name="Lipzen A."/>
            <person name="Mereny Z."/>
            <person name="Hegedus B."/>
            <person name="Baldrian P."/>
            <person name="Stursova M."/>
            <person name="Weitz H."/>
            <person name="Taylor A."/>
            <person name="Grigoriev I.V."/>
            <person name="Nagy L.G."/>
            <person name="Martin F."/>
            <person name="Kauserud H."/>
        </authorList>
    </citation>
    <scope>NUCLEOTIDE SEQUENCE</scope>
    <source>
        <strain evidence="2">CBHHK002</strain>
    </source>
</reference>
<sequence>MFHQPTVPEVRLNNIGAYLTPAITLLSELSDTFGTPFVPAISNTAFSLITVIQNVKKNKNECISLVENVHEVLYAIVNLHMKSETPGILPPETLYHLGKFTELIGANFLRTIHKIHTFVEAQQEGNQIKHFLRQSEMKTLLNESHKGLQQACEIETGARLFGNIAEMQKKAEGIHKELLELISTLSDGTTSDTSSSIHLWPDGSQSSSNSFSMLPAQPTIFHGRESELKHIVETIQKESARVAILGPGGMGKTSLVKAALHHPDVVAKYQHRFFVAADSAITSIELVAVIGTHLGLQPGKDLTEPVVNYFANSPPCLLVLDNLETVWEPMETRGSIEEFLLKLTNVSHLGLMITMRGAERPAKVHWTHPFLPPLGPLSDDAAHQTFIDIAEDSHDSTAVKQLLSFTDNMPLAVDLMAHLVDYEGCFKVLARWETEKTSMLSSGYDRRSNLDASIMISLSSPRMSPGAKDLLSLLSILPDGLTNSELLQSNLPIQDILACKSVLLATSLAYCDGKRRLKSLAPIREHLQHYHAVSQPLIHHLQKYFHQLLELYQKHSGTQQVVGKVNQITSNLGNLHQVLLCGLHPNNPELGETINCTLSLNSFSRFTARGWHILMDHIPSLLPVLTSGDRTRVSFITEVFLSDTYHPIADPEQFIAQATSQFSNFHDTVLEFGIHFFFYQNNVSTALQFLNKALTLSRASGDKKQESIVLADIANIKFNLGDYPAAQTHACQAQRLAQLSADLYHEARALNIEVMCYTDLGDYKTSISQCHRGRKLLGLCGMSGGHLDLRFMNNEAEIHFLKSEYVEAHSIHTQIVQTTSADQDADSYAFGLMNLAEVEIMSGKSEQHVRQKLDKAKEIFNHMEHLYALNYCNIYLGALNLREGLDIPAKTTFLQCFNSGGHDGQGVLLCMERLADVKLWSICDFKWTSRWTVVYFAYANKLHNKLAFFKAIQFLGDVFYTQGDQDTANSLFTVALEAFTFMDVHRSRAQCMLHLGDISKMRGDLVKAVRLWNEARPLFERSQQAKEITQIQAQIVAVEREMLTTHRRNLAQLEGLNVSTMITMFEVGMDENVPLIEELDENGALTLVAS</sequence>
<dbReference type="SUPFAM" id="SSF48452">
    <property type="entry name" value="TPR-like"/>
    <property type="match status" value="2"/>
</dbReference>
<evidence type="ECO:0000259" key="1">
    <source>
        <dbReference type="Pfam" id="PF20703"/>
    </source>
</evidence>
<dbReference type="Gene3D" id="1.20.930.20">
    <property type="entry name" value="Adaptor protein Cbl, N-terminal domain"/>
    <property type="match status" value="1"/>
</dbReference>
<dbReference type="Gene3D" id="1.25.40.10">
    <property type="entry name" value="Tetratricopeptide repeat domain"/>
    <property type="match status" value="2"/>
</dbReference>
<dbReference type="InterPro" id="IPR049052">
    <property type="entry name" value="nSTAND1"/>
</dbReference>
<dbReference type="Gene3D" id="3.40.50.300">
    <property type="entry name" value="P-loop containing nucleotide triphosphate hydrolases"/>
    <property type="match status" value="1"/>
</dbReference>
<evidence type="ECO:0000313" key="2">
    <source>
        <dbReference type="EMBL" id="KAJ7358228.1"/>
    </source>
</evidence>
<evidence type="ECO:0000313" key="3">
    <source>
        <dbReference type="Proteomes" id="UP001218218"/>
    </source>
</evidence>
<dbReference type="PANTHER" id="PTHR47691:SF3">
    <property type="entry name" value="HTH-TYPE TRANSCRIPTIONAL REGULATOR RV0890C-RELATED"/>
    <property type="match status" value="1"/>
</dbReference>
<dbReference type="InterPro" id="IPR027417">
    <property type="entry name" value="P-loop_NTPase"/>
</dbReference>
<name>A0AAD7AGM3_9AGAR</name>
<accession>A0AAD7AGM3</accession>
<dbReference type="Pfam" id="PF20703">
    <property type="entry name" value="nSTAND1"/>
    <property type="match status" value="1"/>
</dbReference>
<dbReference type="Proteomes" id="UP001218218">
    <property type="component" value="Unassembled WGS sequence"/>
</dbReference>
<dbReference type="InterPro" id="IPR059179">
    <property type="entry name" value="MLKL-like_MCAfunc"/>
</dbReference>
<comment type="caution">
    <text evidence="2">The sequence shown here is derived from an EMBL/GenBank/DDBJ whole genome shotgun (WGS) entry which is preliminary data.</text>
</comment>